<name>A0ACC6SI94_9BACI</name>
<sequence length="95" mass="11218">MIFRFANNDIDYEKWCKENRNGFVFNYFGGTDNRADMNKVHKVDCPYLWRNADEGKRTTKYEKVCSSNFDQLVGFVNAERGESLTYCKNKRCFGT</sequence>
<dbReference type="EMBL" id="JBBMEW010000041">
    <property type="protein sequence ID" value="MEQ2529567.1"/>
    <property type="molecule type" value="Genomic_DNA"/>
</dbReference>
<protein>
    <submittedName>
        <fullName evidence="1">Uncharacterized protein</fullName>
    </submittedName>
</protein>
<keyword evidence="2" id="KW-1185">Reference proteome</keyword>
<reference evidence="1" key="1">
    <citation type="submission" date="2024-03" db="EMBL/GenBank/DDBJ databases">
        <title>Human intestinal bacterial collection.</title>
        <authorList>
            <person name="Pauvert C."/>
            <person name="Hitch T.C.A."/>
            <person name="Clavel T."/>
        </authorList>
    </citation>
    <scope>NUCLEOTIDE SEQUENCE</scope>
    <source>
        <strain evidence="1">CLA-AA-H227</strain>
    </source>
</reference>
<evidence type="ECO:0000313" key="1">
    <source>
        <dbReference type="EMBL" id="MEQ2529567.1"/>
    </source>
</evidence>
<proteinExistence type="predicted"/>
<dbReference type="Proteomes" id="UP001439875">
    <property type="component" value="Unassembled WGS sequence"/>
</dbReference>
<organism evidence="1 2">
    <name type="scientific">Robertmurraya yapensis</name>
    <name type="common">ex Hitch et al 2024</name>
    <dbReference type="NCBI Taxonomy" id="3133160"/>
    <lineage>
        <taxon>Bacteria</taxon>
        <taxon>Bacillati</taxon>
        <taxon>Bacillota</taxon>
        <taxon>Bacilli</taxon>
        <taxon>Bacillales</taxon>
        <taxon>Bacillaceae</taxon>
        <taxon>Robertmurraya</taxon>
    </lineage>
</organism>
<evidence type="ECO:0000313" key="2">
    <source>
        <dbReference type="Proteomes" id="UP001439875"/>
    </source>
</evidence>
<comment type="caution">
    <text evidence="1">The sequence shown here is derived from an EMBL/GenBank/DDBJ whole genome shotgun (WGS) entry which is preliminary data.</text>
</comment>
<accession>A0ACC6SI94</accession>
<gene>
    <name evidence="1" type="ORF">WMO40_23115</name>
</gene>